<evidence type="ECO:0000313" key="2">
    <source>
        <dbReference type="EMBL" id="KKN17178.1"/>
    </source>
</evidence>
<keyword evidence="1" id="KW-0812">Transmembrane</keyword>
<feature type="non-terminal residue" evidence="2">
    <location>
        <position position="1"/>
    </location>
</feature>
<dbReference type="AlphaFoldDB" id="A0A0F9RIR9"/>
<keyword evidence="1" id="KW-1133">Transmembrane helix</keyword>
<gene>
    <name evidence="2" type="ORF">LCGC14_0968550</name>
</gene>
<reference evidence="2" key="1">
    <citation type="journal article" date="2015" name="Nature">
        <title>Complex archaea that bridge the gap between prokaryotes and eukaryotes.</title>
        <authorList>
            <person name="Spang A."/>
            <person name="Saw J.H."/>
            <person name="Jorgensen S.L."/>
            <person name="Zaremba-Niedzwiedzka K."/>
            <person name="Martijn J."/>
            <person name="Lind A.E."/>
            <person name="van Eijk R."/>
            <person name="Schleper C."/>
            <person name="Guy L."/>
            <person name="Ettema T.J."/>
        </authorList>
    </citation>
    <scope>NUCLEOTIDE SEQUENCE</scope>
</reference>
<protein>
    <submittedName>
        <fullName evidence="2">Uncharacterized protein</fullName>
    </submittedName>
</protein>
<feature type="transmembrane region" description="Helical" evidence="1">
    <location>
        <begin position="21"/>
        <end position="40"/>
    </location>
</feature>
<name>A0A0F9RIR9_9ZZZZ</name>
<accession>A0A0F9RIR9</accession>
<dbReference type="EMBL" id="LAZR01003548">
    <property type="protein sequence ID" value="KKN17178.1"/>
    <property type="molecule type" value="Genomic_DNA"/>
</dbReference>
<comment type="caution">
    <text evidence="2">The sequence shown here is derived from an EMBL/GenBank/DDBJ whole genome shotgun (WGS) entry which is preliminary data.</text>
</comment>
<keyword evidence="1" id="KW-0472">Membrane</keyword>
<proteinExistence type="predicted"/>
<sequence length="70" mass="8246">SLNRETSALVTFVRVRMTGKAFLYMIIVFRLFFGLLYGFTYGFLNFLYYLPELGGILGSYVVYKYRLFSK</sequence>
<organism evidence="2">
    <name type="scientific">marine sediment metagenome</name>
    <dbReference type="NCBI Taxonomy" id="412755"/>
    <lineage>
        <taxon>unclassified sequences</taxon>
        <taxon>metagenomes</taxon>
        <taxon>ecological metagenomes</taxon>
    </lineage>
</organism>
<evidence type="ECO:0000256" key="1">
    <source>
        <dbReference type="SAM" id="Phobius"/>
    </source>
</evidence>